<dbReference type="EMBL" id="JXQQ01000028">
    <property type="protein sequence ID" value="KIQ32177.1"/>
    <property type="molecule type" value="Genomic_DNA"/>
</dbReference>
<evidence type="ECO:0000313" key="4">
    <source>
        <dbReference type="Proteomes" id="UP000032067"/>
    </source>
</evidence>
<gene>
    <name evidence="3" type="ORF">RT97_12975</name>
</gene>
<evidence type="ECO:0000259" key="2">
    <source>
        <dbReference type="Pfam" id="PF06812"/>
    </source>
</evidence>
<dbReference type="AlphaFoldDB" id="A0A0D0L1B8"/>
<dbReference type="PANTHER" id="PTHR37024:SF3">
    <property type="entry name" value="TYPE VI SECRETION SYSTEM PROTEIN TSSA"/>
    <property type="match status" value="1"/>
</dbReference>
<dbReference type="InterPro" id="IPR017739">
    <property type="entry name" value="T6SS-assoc_VCA0119"/>
</dbReference>
<feature type="region of interest" description="Disordered" evidence="1">
    <location>
        <begin position="204"/>
        <end position="235"/>
    </location>
</feature>
<dbReference type="NCBIfam" id="TIGR03362">
    <property type="entry name" value="VI_chp_7"/>
    <property type="match status" value="1"/>
</dbReference>
<accession>A0A0D0L1B8</accession>
<organism evidence="3 4">
    <name type="scientific">Variovorax paradoxus</name>
    <dbReference type="NCBI Taxonomy" id="34073"/>
    <lineage>
        <taxon>Bacteria</taxon>
        <taxon>Pseudomonadati</taxon>
        <taxon>Pseudomonadota</taxon>
        <taxon>Betaproteobacteria</taxon>
        <taxon>Burkholderiales</taxon>
        <taxon>Comamonadaceae</taxon>
        <taxon>Variovorax</taxon>
    </lineage>
</organism>
<comment type="caution">
    <text evidence="3">The sequence shown here is derived from an EMBL/GenBank/DDBJ whole genome shotgun (WGS) entry which is preliminary data.</text>
</comment>
<sequence>MGLSARRNKTRARGTIKVDIALLDGIGRQPVNALAPAGGNVREDPRFDALQAEIGKLSNPGADGQTDWPRVAQLAAPLLADGGKDFLVGCYLNAALLQTDGLPGLAAGLQVLGDLIEHFWDSMSPPVARLRARRNALQWLLDRAELNGQERPWSELAPQAPALVAGLLASSRRIDALLRGKDEEAPSMRALLVLIDQVPVAEDAQPAAAPESAPAPAAARPGAPSPVASSPPASGSLPTLAALAAPVPGDDLVGALAPAFAHLNQVVDALMAADPCDARAYRISRFANWAGVDALPPATGGMTQIGAPISQVADAMRRMQDDTAEPLDAIGFAESQFPAFPFWLDLQALSAGALARLGDPGAAARAEVERATVALLQRLPGLDSLCFGNGMPFASALTLEWIASLGGSAASAGGAEPGTKGDGLGSVMAQANGLAANGELEAAVSLLQQAIARAADAPTRLRAQIRLCQLLSLHREGRVPLPFARLLVEKIQHHDLDRWDPALAVEGWVAAHAVLNQDDADPLERHAALTAIARLDAARAIALS</sequence>
<dbReference type="Pfam" id="PF06812">
    <property type="entry name" value="ImpA_N"/>
    <property type="match status" value="1"/>
</dbReference>
<name>A0A0D0L1B8_VARPD</name>
<proteinExistence type="predicted"/>
<protein>
    <recommendedName>
        <fullName evidence="2">ImpA N-terminal domain-containing protein</fullName>
    </recommendedName>
</protein>
<dbReference type="Pfam" id="PF16989">
    <property type="entry name" value="T6SS_VasJ"/>
    <property type="match status" value="1"/>
</dbReference>
<feature type="domain" description="ImpA N-terminal" evidence="2">
    <location>
        <begin position="29"/>
        <end position="141"/>
    </location>
</feature>
<reference evidence="3 4" key="1">
    <citation type="submission" date="2014-12" db="EMBL/GenBank/DDBJ databases">
        <title>16Stimator: statistical estimation of ribosomal gene copy numbers from draft genome assemblies.</title>
        <authorList>
            <person name="Perisin M.A."/>
            <person name="Vetter M."/>
            <person name="Gilbert J.A."/>
            <person name="Bergelson J."/>
        </authorList>
    </citation>
    <scope>NUCLEOTIDE SEQUENCE [LARGE SCALE GENOMIC DNA]</scope>
    <source>
        <strain evidence="3 4">MEDvA23</strain>
    </source>
</reference>
<dbReference type="PANTHER" id="PTHR37024">
    <property type="entry name" value="TYPE VI SECRETION SYSTEM DUF2094 AND IMPA-RELATED DOMAIN PROTEIN"/>
    <property type="match status" value="1"/>
</dbReference>
<evidence type="ECO:0000256" key="1">
    <source>
        <dbReference type="SAM" id="MobiDB-lite"/>
    </source>
</evidence>
<evidence type="ECO:0000313" key="3">
    <source>
        <dbReference type="EMBL" id="KIQ32177.1"/>
    </source>
</evidence>
<dbReference type="Proteomes" id="UP000032067">
    <property type="component" value="Unassembled WGS sequence"/>
</dbReference>
<dbReference type="InterPro" id="IPR010657">
    <property type="entry name" value="ImpA_N"/>
</dbReference>